<evidence type="ECO:0000313" key="2">
    <source>
        <dbReference type="EMBL" id="CAD1827531.1"/>
    </source>
</evidence>
<sequence>MLSMRHVLHGAFEQIRERTRWKATSTGRFTLSSAISYLNRQQSSSVNHGISSRTQGICFKIWKLKEVMPRVKLFIWRAVVDALPVGTKLAERISHFEDSCPLCQEQSETRDHLFFHCPLSQQVWFASQVGLRTAQSSLTFVEWLEHSLTMNDFTRFGHTACMCCGPFGRHAMIMFFSTRNFRVRKF</sequence>
<protein>
    <recommendedName>
        <fullName evidence="1">Reverse transcriptase zinc-binding domain-containing protein</fullName>
    </recommendedName>
</protein>
<dbReference type="EMBL" id="LR862146">
    <property type="protein sequence ID" value="CAD1827531.1"/>
    <property type="molecule type" value="Genomic_DNA"/>
</dbReference>
<dbReference type="Pfam" id="PF13966">
    <property type="entry name" value="zf-RVT"/>
    <property type="match status" value="1"/>
</dbReference>
<name>A0A6V7P9M5_ANACO</name>
<reference evidence="2" key="1">
    <citation type="submission" date="2020-07" db="EMBL/GenBank/DDBJ databases">
        <authorList>
            <person name="Lin J."/>
        </authorList>
    </citation>
    <scope>NUCLEOTIDE SEQUENCE</scope>
</reference>
<gene>
    <name evidence="2" type="ORF">CB5_LOCUS10742</name>
</gene>
<accession>A0A6V7P9M5</accession>
<proteinExistence type="predicted"/>
<evidence type="ECO:0000259" key="1">
    <source>
        <dbReference type="Pfam" id="PF13966"/>
    </source>
</evidence>
<organism evidence="2">
    <name type="scientific">Ananas comosus var. bracteatus</name>
    <name type="common">red pineapple</name>
    <dbReference type="NCBI Taxonomy" id="296719"/>
    <lineage>
        <taxon>Eukaryota</taxon>
        <taxon>Viridiplantae</taxon>
        <taxon>Streptophyta</taxon>
        <taxon>Embryophyta</taxon>
        <taxon>Tracheophyta</taxon>
        <taxon>Spermatophyta</taxon>
        <taxon>Magnoliopsida</taxon>
        <taxon>Liliopsida</taxon>
        <taxon>Poales</taxon>
        <taxon>Bromeliaceae</taxon>
        <taxon>Bromelioideae</taxon>
        <taxon>Ananas</taxon>
    </lineage>
</organism>
<dbReference type="AlphaFoldDB" id="A0A6V7P9M5"/>
<feature type="domain" description="Reverse transcriptase zinc-binding" evidence="1">
    <location>
        <begin position="56"/>
        <end position="124"/>
    </location>
</feature>
<dbReference type="InterPro" id="IPR026960">
    <property type="entry name" value="RVT-Znf"/>
</dbReference>